<keyword evidence="6" id="KW-0966">Cell projection</keyword>
<comment type="subcellular location">
    <subcellularLocation>
        <location evidence="1">Cytoplasm</location>
        <location evidence="1">Cytoskeleton</location>
        <location evidence="1">Cilium axoneme</location>
    </subcellularLocation>
</comment>
<dbReference type="InterPro" id="IPR019734">
    <property type="entry name" value="TPR_rpt"/>
</dbReference>
<dbReference type="Gene3D" id="1.25.40.10">
    <property type="entry name" value="Tetratricopeptide repeat domain"/>
    <property type="match status" value="1"/>
</dbReference>
<evidence type="ECO:0000256" key="6">
    <source>
        <dbReference type="ARBA" id="ARBA00023273"/>
    </source>
</evidence>
<organism evidence="10 12">
    <name type="scientific">Didymodactylos carnosus</name>
    <dbReference type="NCBI Taxonomy" id="1234261"/>
    <lineage>
        <taxon>Eukaryota</taxon>
        <taxon>Metazoa</taxon>
        <taxon>Spiralia</taxon>
        <taxon>Gnathifera</taxon>
        <taxon>Rotifera</taxon>
        <taxon>Eurotatoria</taxon>
        <taxon>Bdelloidea</taxon>
        <taxon>Philodinida</taxon>
        <taxon>Philodinidae</taxon>
        <taxon>Didymodactylos</taxon>
    </lineage>
</organism>
<evidence type="ECO:0000256" key="5">
    <source>
        <dbReference type="ARBA" id="ARBA00023212"/>
    </source>
</evidence>
<name>A0A8S2GAJ4_9BILA</name>
<evidence type="ECO:0000313" key="12">
    <source>
        <dbReference type="Proteomes" id="UP000677228"/>
    </source>
</evidence>
<comment type="caution">
    <text evidence="10">The sequence shown here is derived from an EMBL/GenBank/DDBJ whole genome shotgun (WGS) entry which is preliminary data.</text>
</comment>
<sequence>MDQFRDAQRRAHKLQEYSERLDERKYTEKWSVLADVQSRLGNAYLELGDYAKSLDHHNKDLKLSETRGFEDRQSRALDNLGRVYARSGQFAQAIQVWERKIPLATSPLEKAWLFHEIGQCHFGLGDYERSQAYGNRSFTEAVEVSDPVWQLNAKVLVAHSQTKLRQYREAEKTFDEALVLAKDQ</sequence>
<dbReference type="InterPro" id="IPR040111">
    <property type="entry name" value="ODAD4"/>
</dbReference>
<dbReference type="AlphaFoldDB" id="A0A8S2GAJ4"/>
<feature type="non-terminal residue" evidence="10">
    <location>
        <position position="1"/>
    </location>
</feature>
<gene>
    <name evidence="10" type="ORF">OVA965_LOCUS44575</name>
    <name evidence="11" type="ORF">TMI583_LOCUS47452</name>
</gene>
<dbReference type="PROSITE" id="PS50005">
    <property type="entry name" value="TPR"/>
    <property type="match status" value="2"/>
</dbReference>
<keyword evidence="4 9" id="KW-0802">TPR repeat</keyword>
<feature type="repeat" description="TPR" evidence="9">
    <location>
        <begin position="34"/>
        <end position="67"/>
    </location>
</feature>
<dbReference type="SUPFAM" id="SSF48452">
    <property type="entry name" value="TPR-like"/>
    <property type="match status" value="1"/>
</dbReference>
<evidence type="ECO:0000313" key="10">
    <source>
        <dbReference type="EMBL" id="CAF1646302.1"/>
    </source>
</evidence>
<accession>A0A8S2GAJ4</accession>
<evidence type="ECO:0000313" key="11">
    <source>
        <dbReference type="EMBL" id="CAF4488302.1"/>
    </source>
</evidence>
<feature type="repeat" description="TPR" evidence="9">
    <location>
        <begin position="74"/>
        <end position="107"/>
    </location>
</feature>
<proteinExistence type="predicted"/>
<evidence type="ECO:0000256" key="9">
    <source>
        <dbReference type="PROSITE-ProRule" id="PRU00339"/>
    </source>
</evidence>
<keyword evidence="2" id="KW-0963">Cytoplasm</keyword>
<dbReference type="EMBL" id="CAJNOK010064298">
    <property type="protein sequence ID" value="CAF1646302.1"/>
    <property type="molecule type" value="Genomic_DNA"/>
</dbReference>
<keyword evidence="3" id="KW-0677">Repeat</keyword>
<dbReference type="PANTHER" id="PTHR23040">
    <property type="match status" value="1"/>
</dbReference>
<evidence type="ECO:0000256" key="1">
    <source>
        <dbReference type="ARBA" id="ARBA00004430"/>
    </source>
</evidence>
<dbReference type="EMBL" id="CAJOBA010091936">
    <property type="protein sequence ID" value="CAF4488302.1"/>
    <property type="molecule type" value="Genomic_DNA"/>
</dbReference>
<evidence type="ECO:0000256" key="2">
    <source>
        <dbReference type="ARBA" id="ARBA00022490"/>
    </source>
</evidence>
<dbReference type="GO" id="GO:0005930">
    <property type="term" value="C:axoneme"/>
    <property type="evidence" value="ECO:0007669"/>
    <property type="project" value="UniProtKB-SubCell"/>
</dbReference>
<dbReference type="InterPro" id="IPR011990">
    <property type="entry name" value="TPR-like_helical_dom_sf"/>
</dbReference>
<dbReference type="Pfam" id="PF13424">
    <property type="entry name" value="TPR_12"/>
    <property type="match status" value="1"/>
</dbReference>
<dbReference type="Proteomes" id="UP000682733">
    <property type="component" value="Unassembled WGS sequence"/>
</dbReference>
<evidence type="ECO:0000256" key="3">
    <source>
        <dbReference type="ARBA" id="ARBA00022737"/>
    </source>
</evidence>
<protein>
    <recommendedName>
        <fullName evidence="7">Outer dynein arm-docking complex subunit 4</fullName>
    </recommendedName>
    <alternativeName>
        <fullName evidence="8">Tetratricopeptide repeat protein 25</fullName>
    </alternativeName>
</protein>
<evidence type="ECO:0000256" key="8">
    <source>
        <dbReference type="ARBA" id="ARBA00034143"/>
    </source>
</evidence>
<dbReference type="SMART" id="SM00028">
    <property type="entry name" value="TPR"/>
    <property type="match status" value="4"/>
</dbReference>
<evidence type="ECO:0000256" key="4">
    <source>
        <dbReference type="ARBA" id="ARBA00022803"/>
    </source>
</evidence>
<dbReference type="PANTHER" id="PTHR23040:SF1">
    <property type="entry name" value="OUTER DYNEIN ARM-DOCKING COMPLEX SUBUNIT 4"/>
    <property type="match status" value="1"/>
</dbReference>
<evidence type="ECO:0000256" key="7">
    <source>
        <dbReference type="ARBA" id="ARBA00034139"/>
    </source>
</evidence>
<dbReference type="Proteomes" id="UP000677228">
    <property type="component" value="Unassembled WGS sequence"/>
</dbReference>
<reference evidence="10" key="1">
    <citation type="submission" date="2021-02" db="EMBL/GenBank/DDBJ databases">
        <authorList>
            <person name="Nowell W R."/>
        </authorList>
    </citation>
    <scope>NUCLEOTIDE SEQUENCE</scope>
</reference>
<keyword evidence="5" id="KW-0206">Cytoskeleton</keyword>